<dbReference type="Pfam" id="PF01594">
    <property type="entry name" value="AI-2E_transport"/>
    <property type="match status" value="1"/>
</dbReference>
<comment type="subcellular location">
    <subcellularLocation>
        <location evidence="1">Membrane</location>
        <topology evidence="1">Multi-pass membrane protein</topology>
    </subcellularLocation>
</comment>
<evidence type="ECO:0000256" key="2">
    <source>
        <dbReference type="ARBA" id="ARBA00009773"/>
    </source>
</evidence>
<feature type="transmembrane region" description="Helical" evidence="6">
    <location>
        <begin position="37"/>
        <end position="55"/>
    </location>
</feature>
<sequence length="355" mass="37987">MTRPTGEQRERWGIVPWALGIIVAALVLVLLIVGRVFLVPLVIALLLFSLASAAIDRLRRLNIGGRAVPNWLTSLLALLLLGLGLAALFAVLSLQINIALASLPVFIEQSQTVIARLFGLLSDDLASALIEAFRDINLNDYVRLAAGSAGSLLVTIVLILLYAGFFLAERPWIEGKIALLFPEPGRRARIMAIAGSMRHNIHRFLVLKTLISGVTALVVWLLALAFGLNFAASIALLTFLLNFIPNIGSILATALPVLVALVQYDSLAMGLAVLGTIGTVQFVLGNILDPMVTGNGLQMSSLAIVISLTFWGAIWGIVGMFLAVPMMVMVLIVCTHVPPLRPVAVLLSKSGELPE</sequence>
<name>A0A3P5WF04_9RHOB</name>
<organism evidence="7 8">
    <name type="scientific">Pseudogemmobacter humi</name>
    <dbReference type="NCBI Taxonomy" id="2483812"/>
    <lineage>
        <taxon>Bacteria</taxon>
        <taxon>Pseudomonadati</taxon>
        <taxon>Pseudomonadota</taxon>
        <taxon>Alphaproteobacteria</taxon>
        <taxon>Rhodobacterales</taxon>
        <taxon>Paracoccaceae</taxon>
        <taxon>Pseudogemmobacter</taxon>
    </lineage>
</organism>
<dbReference type="InterPro" id="IPR002549">
    <property type="entry name" value="AI-2E-like"/>
</dbReference>
<dbReference type="RefSeq" id="WP_160144512.1">
    <property type="nucleotide sequence ID" value="NZ_UXAW01000031.1"/>
</dbReference>
<keyword evidence="4 6" id="KW-1133">Transmembrane helix</keyword>
<evidence type="ECO:0000256" key="6">
    <source>
        <dbReference type="SAM" id="Phobius"/>
    </source>
</evidence>
<dbReference type="OrthoDB" id="9799225at2"/>
<dbReference type="PANTHER" id="PTHR21716">
    <property type="entry name" value="TRANSMEMBRANE PROTEIN"/>
    <property type="match status" value="1"/>
</dbReference>
<dbReference type="GO" id="GO:0055085">
    <property type="term" value="P:transmembrane transport"/>
    <property type="evidence" value="ECO:0007669"/>
    <property type="project" value="TreeGrafter"/>
</dbReference>
<accession>A0A3P5WF04</accession>
<evidence type="ECO:0000256" key="4">
    <source>
        <dbReference type="ARBA" id="ARBA00022989"/>
    </source>
</evidence>
<evidence type="ECO:0000256" key="5">
    <source>
        <dbReference type="ARBA" id="ARBA00023136"/>
    </source>
</evidence>
<comment type="similarity">
    <text evidence="2">Belongs to the autoinducer-2 exporter (AI-2E) (TC 2.A.86) family.</text>
</comment>
<dbReference type="Proteomes" id="UP000277498">
    <property type="component" value="Unassembled WGS sequence"/>
</dbReference>
<reference evidence="7 8" key="1">
    <citation type="submission" date="2018-11" db="EMBL/GenBank/DDBJ databases">
        <authorList>
            <person name="Criscuolo A."/>
        </authorList>
    </citation>
    <scope>NUCLEOTIDE SEQUENCE [LARGE SCALE GENOMIC DNA]</scope>
    <source>
        <strain evidence="7">ACIP111625</strain>
    </source>
</reference>
<proteinExistence type="inferred from homology"/>
<feature type="transmembrane region" description="Helical" evidence="6">
    <location>
        <begin position="308"/>
        <end position="333"/>
    </location>
</feature>
<keyword evidence="8" id="KW-1185">Reference proteome</keyword>
<keyword evidence="3 6" id="KW-0812">Transmembrane</keyword>
<protein>
    <submittedName>
        <fullName evidence="7">AI-2 transport protein TqsA</fullName>
    </submittedName>
</protein>
<dbReference type="GO" id="GO:0016020">
    <property type="term" value="C:membrane"/>
    <property type="evidence" value="ECO:0007669"/>
    <property type="project" value="UniProtKB-SubCell"/>
</dbReference>
<evidence type="ECO:0000256" key="1">
    <source>
        <dbReference type="ARBA" id="ARBA00004141"/>
    </source>
</evidence>
<keyword evidence="5 6" id="KW-0472">Membrane</keyword>
<feature type="transmembrane region" description="Helical" evidence="6">
    <location>
        <begin position="75"/>
        <end position="96"/>
    </location>
</feature>
<dbReference type="PANTHER" id="PTHR21716:SF64">
    <property type="entry name" value="AI-2 TRANSPORT PROTEIN TQSA"/>
    <property type="match status" value="1"/>
</dbReference>
<evidence type="ECO:0000256" key="3">
    <source>
        <dbReference type="ARBA" id="ARBA00022692"/>
    </source>
</evidence>
<feature type="transmembrane region" description="Helical" evidence="6">
    <location>
        <begin position="234"/>
        <end position="261"/>
    </location>
</feature>
<dbReference type="AlphaFoldDB" id="A0A3P5WF04"/>
<feature type="transmembrane region" description="Helical" evidence="6">
    <location>
        <begin position="205"/>
        <end position="228"/>
    </location>
</feature>
<feature type="transmembrane region" description="Helical" evidence="6">
    <location>
        <begin position="144"/>
        <end position="168"/>
    </location>
</feature>
<feature type="transmembrane region" description="Helical" evidence="6">
    <location>
        <begin position="268"/>
        <end position="288"/>
    </location>
</feature>
<evidence type="ECO:0000313" key="8">
    <source>
        <dbReference type="Proteomes" id="UP000277498"/>
    </source>
</evidence>
<gene>
    <name evidence="7" type="primary">tqsA_1</name>
    <name evidence="7" type="ORF">XINFAN_00252</name>
</gene>
<dbReference type="EMBL" id="UXAW01000031">
    <property type="protein sequence ID" value="VDC19863.1"/>
    <property type="molecule type" value="Genomic_DNA"/>
</dbReference>
<feature type="transmembrane region" description="Helical" evidence="6">
    <location>
        <begin position="12"/>
        <end position="31"/>
    </location>
</feature>
<evidence type="ECO:0000313" key="7">
    <source>
        <dbReference type="EMBL" id="VDC19863.1"/>
    </source>
</evidence>